<comment type="caution">
    <text evidence="2">The sequence shown here is derived from an EMBL/GenBank/DDBJ whole genome shotgun (WGS) entry which is preliminary data.</text>
</comment>
<name>A0A3M0GXY5_9ACTN</name>
<sequence length="71" mass="7267">MGATGGSAAERLKAAVVAQRRGAADELQALVDLVVDYDIIIDDDLIDVLVTSTVPGGGEGTPRAATSRSNR</sequence>
<proteinExistence type="predicted"/>
<organism evidence="2 3">
    <name type="scientific">Tessaracoccus antarcticus</name>
    <dbReference type="NCBI Taxonomy" id="2479848"/>
    <lineage>
        <taxon>Bacteria</taxon>
        <taxon>Bacillati</taxon>
        <taxon>Actinomycetota</taxon>
        <taxon>Actinomycetes</taxon>
        <taxon>Propionibacteriales</taxon>
        <taxon>Propionibacteriaceae</taxon>
        <taxon>Tessaracoccus</taxon>
    </lineage>
</organism>
<gene>
    <name evidence="2" type="ORF">EAX62_06725</name>
</gene>
<accession>A0A3M0GXY5</accession>
<evidence type="ECO:0000313" key="3">
    <source>
        <dbReference type="Proteomes" id="UP000275256"/>
    </source>
</evidence>
<evidence type="ECO:0000313" key="2">
    <source>
        <dbReference type="EMBL" id="RMB62246.1"/>
    </source>
</evidence>
<evidence type="ECO:0000256" key="1">
    <source>
        <dbReference type="SAM" id="MobiDB-lite"/>
    </source>
</evidence>
<dbReference type="AlphaFoldDB" id="A0A3M0GXY5"/>
<dbReference type="RefSeq" id="WP_121900796.1">
    <property type="nucleotide sequence ID" value="NZ_REFW01000001.1"/>
</dbReference>
<dbReference type="EMBL" id="REFW01000001">
    <property type="protein sequence ID" value="RMB62246.1"/>
    <property type="molecule type" value="Genomic_DNA"/>
</dbReference>
<keyword evidence="3" id="KW-1185">Reference proteome</keyword>
<protein>
    <submittedName>
        <fullName evidence="2">Uncharacterized protein</fullName>
    </submittedName>
</protein>
<feature type="region of interest" description="Disordered" evidence="1">
    <location>
        <begin position="52"/>
        <end position="71"/>
    </location>
</feature>
<dbReference type="Proteomes" id="UP000275256">
    <property type="component" value="Unassembled WGS sequence"/>
</dbReference>
<reference evidence="2 3" key="1">
    <citation type="submission" date="2018-10" db="EMBL/GenBank/DDBJ databases">
        <title>Tessaracoccus antarcticuss sp. nov., isolated from sediment.</title>
        <authorList>
            <person name="Zhou L.Y."/>
            <person name="Du Z.J."/>
        </authorList>
    </citation>
    <scope>NUCLEOTIDE SEQUENCE [LARGE SCALE GENOMIC DNA]</scope>
    <source>
        <strain evidence="2 3">JDX10</strain>
    </source>
</reference>